<name>A0A443K910_9RHOB</name>
<dbReference type="EMBL" id="SAUY01000021">
    <property type="protein sequence ID" value="RWR29192.1"/>
    <property type="molecule type" value="Genomic_DNA"/>
</dbReference>
<organism evidence="1 2">
    <name type="scientific">Paenirhodobacter populi</name>
    <dbReference type="NCBI Taxonomy" id="2306993"/>
    <lineage>
        <taxon>Bacteria</taxon>
        <taxon>Pseudomonadati</taxon>
        <taxon>Pseudomonadota</taxon>
        <taxon>Alphaproteobacteria</taxon>
        <taxon>Rhodobacterales</taxon>
        <taxon>Rhodobacter group</taxon>
        <taxon>Paenirhodobacter</taxon>
    </lineage>
</organism>
<dbReference type="InterPro" id="IPR053738">
    <property type="entry name" value="Lambda_capsid_assembly"/>
</dbReference>
<dbReference type="InterPro" id="IPR005564">
    <property type="entry name" value="Major_capsid_GpE"/>
</dbReference>
<comment type="caution">
    <text evidence="1">The sequence shown here is derived from an EMBL/GenBank/DDBJ whole genome shotgun (WGS) entry which is preliminary data.</text>
</comment>
<evidence type="ECO:0008006" key="3">
    <source>
        <dbReference type="Google" id="ProtNLM"/>
    </source>
</evidence>
<reference evidence="1 2" key="2">
    <citation type="submission" date="2019-01" db="EMBL/GenBank/DDBJ databases">
        <authorList>
            <person name="Li Y."/>
        </authorList>
    </citation>
    <scope>NUCLEOTIDE SEQUENCE [LARGE SCALE GENOMIC DNA]</scope>
    <source>
        <strain evidence="1 2">07D10-4-3</strain>
    </source>
</reference>
<proteinExistence type="predicted"/>
<accession>A0A443K910</accession>
<evidence type="ECO:0000313" key="1">
    <source>
        <dbReference type="EMBL" id="RWR29192.1"/>
    </source>
</evidence>
<dbReference type="Gene3D" id="3.90.1690.10">
    <property type="entry name" value="phage-related protein like domain"/>
    <property type="match status" value="1"/>
</dbReference>
<evidence type="ECO:0000313" key="2">
    <source>
        <dbReference type="Proteomes" id="UP000284451"/>
    </source>
</evidence>
<gene>
    <name evidence="1" type="ORF">D2T29_14995</name>
</gene>
<dbReference type="AlphaFoldDB" id="A0A443K910"/>
<dbReference type="RefSeq" id="WP_128233100.1">
    <property type="nucleotide sequence ID" value="NZ_SAUY01000021.1"/>
</dbReference>
<protein>
    <recommendedName>
        <fullName evidence="3">Major capsid protein</fullName>
    </recommendedName>
</protein>
<dbReference type="Pfam" id="PF03864">
    <property type="entry name" value="Phage_cap_E"/>
    <property type="match status" value="1"/>
</dbReference>
<reference evidence="1 2" key="1">
    <citation type="submission" date="2019-01" db="EMBL/GenBank/DDBJ databases">
        <title>Sinorhodobacter populi sp. nov. isolated from the symptomatic bark tissue of Populus euramericana canker.</title>
        <authorList>
            <person name="Xu G."/>
        </authorList>
    </citation>
    <scope>NUCLEOTIDE SEQUENCE [LARGE SCALE GENOMIC DNA]</scope>
    <source>
        <strain evidence="1 2">07D10-4-3</strain>
    </source>
</reference>
<dbReference type="Proteomes" id="UP000284451">
    <property type="component" value="Unassembled WGS sequence"/>
</dbReference>
<sequence>MNALNLQTARVIDPVLTGIAQGYIHAQRVGHILFPTIPVPASGGTVIEFGRESFFNYNSRRAPGAAVVRIQFGYEGKPYALKSFAMDTPIPREFVRDAETVPGIDLGKRAVNTLMNSFTLTLEIEQATLATDPANYGGSNKLALTGSDCWDHEASDPIRDFEDAKEQVRGACGIDPNRAVIGSKVFNVLKRHPKVVERFKYTSAESVTAKMLAGLLDLEELAVGKATYNDETNPAAGFKDARGNVAVLGYVPSQDQAMEQPSFGYTYTLNGHPFVETPRWDGNTRSWVYGITYERAPQLTGIASGFLFQTPISE</sequence>